<organism evidence="10 11">
    <name type="scientific">Litorisediminicola beolgyonensis</name>
    <dbReference type="NCBI Taxonomy" id="1173614"/>
    <lineage>
        <taxon>Bacteria</taxon>
        <taxon>Pseudomonadati</taxon>
        <taxon>Pseudomonadota</taxon>
        <taxon>Alphaproteobacteria</taxon>
        <taxon>Rhodobacterales</taxon>
        <taxon>Paracoccaceae</taxon>
        <taxon>Litorisediminicola</taxon>
    </lineage>
</organism>
<dbReference type="Gene3D" id="1.10.287.70">
    <property type="match status" value="1"/>
</dbReference>
<feature type="transmembrane region" description="Helical" evidence="8">
    <location>
        <begin position="200"/>
        <end position="220"/>
    </location>
</feature>
<evidence type="ECO:0000313" key="11">
    <source>
        <dbReference type="Proteomes" id="UP001597135"/>
    </source>
</evidence>
<evidence type="ECO:0000256" key="1">
    <source>
        <dbReference type="ARBA" id="ARBA00004141"/>
    </source>
</evidence>
<proteinExistence type="predicted"/>
<evidence type="ECO:0000256" key="5">
    <source>
        <dbReference type="ARBA" id="ARBA00023065"/>
    </source>
</evidence>
<protein>
    <submittedName>
        <fullName evidence="10">Potassium channel family protein</fullName>
    </submittedName>
</protein>
<keyword evidence="7 10" id="KW-0407">Ion channel</keyword>
<evidence type="ECO:0000256" key="7">
    <source>
        <dbReference type="ARBA" id="ARBA00023303"/>
    </source>
</evidence>
<feature type="transmembrane region" description="Helical" evidence="8">
    <location>
        <begin position="175"/>
        <end position="194"/>
    </location>
</feature>
<keyword evidence="2" id="KW-0813">Transport</keyword>
<dbReference type="PANTHER" id="PTHR11537">
    <property type="entry name" value="VOLTAGE-GATED POTASSIUM CHANNEL"/>
    <property type="match status" value="1"/>
</dbReference>
<sequence length="263" mass="29397">MTGERIGETGVRERIKELYEGDSEAAHRFRYALLGFDLVTIAFVIATSFVATTPAIIVADVIFGLGILAEFLARLWIAERRWRFIFSLGTLIDAASIVAFLAPLTGQGLGFVRVLRTLRLLRSYQLLERIGRDIPALRARHDEILATLNLAVFIFVMTGLVYATQFRINDQINNYADALYFTVTALTTTGFGDITLEGTVGRLISVVVMFFGVTLFLRLAQVLFRPRKVRETCKRCGLSLHDPDAVHCKHCGKVIHIETEGET</sequence>
<dbReference type="InterPro" id="IPR027359">
    <property type="entry name" value="Volt_channel_dom_sf"/>
</dbReference>
<evidence type="ECO:0000313" key="10">
    <source>
        <dbReference type="EMBL" id="MFD1344494.1"/>
    </source>
</evidence>
<feature type="transmembrane region" description="Helical" evidence="8">
    <location>
        <begin position="56"/>
        <end position="77"/>
    </location>
</feature>
<feature type="domain" description="Potassium channel" evidence="9">
    <location>
        <begin position="153"/>
        <end position="224"/>
    </location>
</feature>
<dbReference type="GO" id="GO:0034220">
    <property type="term" value="P:monoatomic ion transmembrane transport"/>
    <property type="evidence" value="ECO:0007669"/>
    <property type="project" value="UniProtKB-KW"/>
</dbReference>
<comment type="subcellular location">
    <subcellularLocation>
        <location evidence="1">Membrane</location>
        <topology evidence="1">Multi-pass membrane protein</topology>
    </subcellularLocation>
</comment>
<keyword evidence="3 8" id="KW-0812">Transmembrane</keyword>
<reference evidence="11" key="1">
    <citation type="journal article" date="2019" name="Int. J. Syst. Evol. Microbiol.">
        <title>The Global Catalogue of Microorganisms (GCM) 10K type strain sequencing project: providing services to taxonomists for standard genome sequencing and annotation.</title>
        <authorList>
            <consortium name="The Broad Institute Genomics Platform"/>
            <consortium name="The Broad Institute Genome Sequencing Center for Infectious Disease"/>
            <person name="Wu L."/>
            <person name="Ma J."/>
        </authorList>
    </citation>
    <scope>NUCLEOTIDE SEQUENCE [LARGE SCALE GENOMIC DNA]</scope>
    <source>
        <strain evidence="11">CCUG 62953</strain>
    </source>
</reference>
<feature type="transmembrane region" description="Helical" evidence="8">
    <location>
        <begin position="84"/>
        <end position="104"/>
    </location>
</feature>
<dbReference type="RefSeq" id="WP_386806074.1">
    <property type="nucleotide sequence ID" value="NZ_JBHTMU010000053.1"/>
</dbReference>
<dbReference type="InterPro" id="IPR028325">
    <property type="entry name" value="VG_K_chnl"/>
</dbReference>
<evidence type="ECO:0000256" key="6">
    <source>
        <dbReference type="ARBA" id="ARBA00023136"/>
    </source>
</evidence>
<dbReference type="Gene3D" id="1.20.120.350">
    <property type="entry name" value="Voltage-gated potassium channels. Chain C"/>
    <property type="match status" value="1"/>
</dbReference>
<dbReference type="SUPFAM" id="SSF81324">
    <property type="entry name" value="Voltage-gated potassium channels"/>
    <property type="match status" value="1"/>
</dbReference>
<accession>A0ABW3ZN20</accession>
<dbReference type="Pfam" id="PF07885">
    <property type="entry name" value="Ion_trans_2"/>
    <property type="match status" value="1"/>
</dbReference>
<keyword evidence="5" id="KW-0406">Ion transport</keyword>
<keyword evidence="4 8" id="KW-1133">Transmembrane helix</keyword>
<keyword evidence="6 8" id="KW-0472">Membrane</keyword>
<evidence type="ECO:0000256" key="8">
    <source>
        <dbReference type="SAM" id="Phobius"/>
    </source>
</evidence>
<dbReference type="Proteomes" id="UP001597135">
    <property type="component" value="Unassembled WGS sequence"/>
</dbReference>
<gene>
    <name evidence="10" type="ORF">ACFQ4E_18835</name>
</gene>
<keyword evidence="11" id="KW-1185">Reference proteome</keyword>
<name>A0ABW3ZN20_9RHOB</name>
<evidence type="ECO:0000259" key="9">
    <source>
        <dbReference type="Pfam" id="PF07885"/>
    </source>
</evidence>
<evidence type="ECO:0000256" key="3">
    <source>
        <dbReference type="ARBA" id="ARBA00022692"/>
    </source>
</evidence>
<dbReference type="PANTHER" id="PTHR11537:SF254">
    <property type="entry name" value="POTASSIUM VOLTAGE-GATED CHANNEL PROTEIN SHAB"/>
    <property type="match status" value="1"/>
</dbReference>
<evidence type="ECO:0000256" key="2">
    <source>
        <dbReference type="ARBA" id="ARBA00022448"/>
    </source>
</evidence>
<dbReference type="InterPro" id="IPR013099">
    <property type="entry name" value="K_chnl_dom"/>
</dbReference>
<feature type="transmembrane region" description="Helical" evidence="8">
    <location>
        <begin position="144"/>
        <end position="163"/>
    </location>
</feature>
<feature type="transmembrane region" description="Helical" evidence="8">
    <location>
        <begin position="31"/>
        <end position="50"/>
    </location>
</feature>
<dbReference type="EMBL" id="JBHTMU010000053">
    <property type="protein sequence ID" value="MFD1344494.1"/>
    <property type="molecule type" value="Genomic_DNA"/>
</dbReference>
<comment type="caution">
    <text evidence="10">The sequence shown here is derived from an EMBL/GenBank/DDBJ whole genome shotgun (WGS) entry which is preliminary data.</text>
</comment>
<evidence type="ECO:0000256" key="4">
    <source>
        <dbReference type="ARBA" id="ARBA00022989"/>
    </source>
</evidence>